<proteinExistence type="predicted"/>
<dbReference type="RefSeq" id="WP_063328062.1">
    <property type="nucleotide sequence ID" value="NZ_JAWWMZ010000005.1"/>
</dbReference>
<comment type="caution">
    <text evidence="1">The sequence shown here is derived from an EMBL/GenBank/DDBJ whole genome shotgun (WGS) entry which is preliminary data.</text>
</comment>
<evidence type="ECO:0000313" key="1">
    <source>
        <dbReference type="EMBL" id="MDX4954842.1"/>
    </source>
</evidence>
<accession>A0AAJ2VAS1</accession>
<dbReference type="AlphaFoldDB" id="A0AAJ2VAS1"/>
<reference evidence="1" key="1">
    <citation type="submission" date="2023-11" db="EMBL/GenBank/DDBJ databases">
        <title>Identification and selenium tolerance of Delftia acidovorans R3-25.</title>
        <authorList>
            <person name="Zhang S."/>
            <person name="Liu Y."/>
            <person name="Guo Y."/>
        </authorList>
    </citation>
    <scope>NUCLEOTIDE SEQUENCE</scope>
    <source>
        <strain evidence="1">R3-25</strain>
    </source>
</reference>
<dbReference type="Proteomes" id="UP001287445">
    <property type="component" value="Unassembled WGS sequence"/>
</dbReference>
<dbReference type="InterPro" id="IPR019501">
    <property type="entry name" value="Peptidase_M30_hyicolysin"/>
</dbReference>
<name>A0AAJ2VAS1_DELAC</name>
<protein>
    <submittedName>
        <fullName evidence="1">Hemagglutinin</fullName>
    </submittedName>
</protein>
<dbReference type="Pfam" id="PF10460">
    <property type="entry name" value="Peptidase_M30"/>
    <property type="match status" value="1"/>
</dbReference>
<gene>
    <name evidence="1" type="ORF">SGN30_15615</name>
</gene>
<dbReference type="EMBL" id="JAWWMZ010000005">
    <property type="protein sequence ID" value="MDX4954842.1"/>
    <property type="molecule type" value="Genomic_DNA"/>
</dbReference>
<evidence type="ECO:0000313" key="2">
    <source>
        <dbReference type="Proteomes" id="UP001287445"/>
    </source>
</evidence>
<organism evidence="1 2">
    <name type="scientific">Delftia acidovorans</name>
    <name type="common">Pseudomonas acidovorans</name>
    <name type="synonym">Comamonas acidovorans</name>
    <dbReference type="NCBI Taxonomy" id="80866"/>
    <lineage>
        <taxon>Bacteria</taxon>
        <taxon>Pseudomonadati</taxon>
        <taxon>Pseudomonadota</taxon>
        <taxon>Betaproteobacteria</taxon>
        <taxon>Burkholderiales</taxon>
        <taxon>Comamonadaceae</taxon>
        <taxon>Delftia</taxon>
    </lineage>
</organism>
<sequence>MFQDHFGGKALVALALGAGLAGCGGGGGGSTPGDSITTQLSPACTGASCGATDATTYSGQGVGVWSYTNATAAEQPVAVGLRNLGTRPVTLIYTNTGDAAVALPPITLTPPAAAAQGIAAQQSLSAAQLVNQIPQRVRDFKPSLPAPVAGQSVQPSRAVSAAVLPVGSQRSWFVNTESPTVETRSATLRRQTTAPTPTGTRTINLWLEDSEYGGAKVSDALLDTVIQRFSSGPDSVHALVTGLAGQPWGPQAHSELIAADQPIDIVFVNFTPDSQPYGLLGYFWAVNNFKRTAGNSQFQYSNESLSFYMDTETLYLGGANGLTTQISTLSHEFIHMINFYQRGALKGSDYMFDTFLEEMSALMSEDILAERLTPGTNPMRDGRITGWMSKPGFNCDLASWASDVNATCFGYNVTGSLGAYLLRQHGVGFYQQMLRNTSSPDSLQVLGNAIAQAGGPSLPVTLQRWGANIALLPSSGPAGYGWPARTDQGFTLVGIDGQRYAAARRLPATVPAQLAARGHFPFVRQPDAQGLYQEQLRVPAGTTLTAIVQ</sequence>